<protein>
    <submittedName>
        <fullName evidence="2">Uncharacterized protein</fullName>
    </submittedName>
</protein>
<evidence type="ECO:0000256" key="1">
    <source>
        <dbReference type="SAM" id="Phobius"/>
    </source>
</evidence>
<reference evidence="2 3" key="1">
    <citation type="submission" date="2024-07" db="EMBL/GenBank/DDBJ databases">
        <title>Section-level genome sequencing and comparative genomics of Aspergillus sections Usti and Cavernicolus.</title>
        <authorList>
            <consortium name="Lawrence Berkeley National Laboratory"/>
            <person name="Nybo J.L."/>
            <person name="Vesth T.C."/>
            <person name="Theobald S."/>
            <person name="Frisvad J.C."/>
            <person name="Larsen T.O."/>
            <person name="Kjaerboelling I."/>
            <person name="Rothschild-Mancinelli K."/>
            <person name="Lyhne E.K."/>
            <person name="Kogle M.E."/>
            <person name="Barry K."/>
            <person name="Clum A."/>
            <person name="Na H."/>
            <person name="Ledsgaard L."/>
            <person name="Lin J."/>
            <person name="Lipzen A."/>
            <person name="Kuo A."/>
            <person name="Riley R."/>
            <person name="Mondo S."/>
            <person name="Labutti K."/>
            <person name="Haridas S."/>
            <person name="Pangalinan J."/>
            <person name="Salamov A.A."/>
            <person name="Simmons B.A."/>
            <person name="Magnuson J.K."/>
            <person name="Chen J."/>
            <person name="Drula E."/>
            <person name="Henrissat B."/>
            <person name="Wiebenga A."/>
            <person name="Lubbers R.J."/>
            <person name="Gomes A.C."/>
            <person name="Makela M.R."/>
            <person name="Stajich J."/>
            <person name="Grigoriev I.V."/>
            <person name="Mortensen U.H."/>
            <person name="De Vries R.P."/>
            <person name="Baker S.E."/>
            <person name="Andersen M.R."/>
        </authorList>
    </citation>
    <scope>NUCLEOTIDE SEQUENCE [LARGE SCALE GENOMIC DNA]</scope>
    <source>
        <strain evidence="2 3">CBS 123904</strain>
    </source>
</reference>
<evidence type="ECO:0000313" key="3">
    <source>
        <dbReference type="Proteomes" id="UP001610446"/>
    </source>
</evidence>
<dbReference type="Proteomes" id="UP001610446">
    <property type="component" value="Unassembled WGS sequence"/>
</dbReference>
<feature type="transmembrane region" description="Helical" evidence="1">
    <location>
        <begin position="6"/>
        <end position="27"/>
    </location>
</feature>
<sequence>MQSRYFAFSFSGSRSPYFILILSPYFLDLSSQHSKSTLAVHVPIPLPLYHWCFWRLISFTFARHKLLPTYTCLFPCGVNWAIHTANQSKSGAAMVLLLFLY</sequence>
<name>A0ABR4J931_9EURO</name>
<keyword evidence="1" id="KW-0472">Membrane</keyword>
<evidence type="ECO:0000313" key="2">
    <source>
        <dbReference type="EMBL" id="KAL2835513.1"/>
    </source>
</evidence>
<accession>A0ABR4J931</accession>
<keyword evidence="1" id="KW-0812">Transmembrane</keyword>
<proteinExistence type="predicted"/>
<keyword evidence="3" id="KW-1185">Reference proteome</keyword>
<organism evidence="2 3">
    <name type="scientific">Aspergillus pseudoustus</name>
    <dbReference type="NCBI Taxonomy" id="1810923"/>
    <lineage>
        <taxon>Eukaryota</taxon>
        <taxon>Fungi</taxon>
        <taxon>Dikarya</taxon>
        <taxon>Ascomycota</taxon>
        <taxon>Pezizomycotina</taxon>
        <taxon>Eurotiomycetes</taxon>
        <taxon>Eurotiomycetidae</taxon>
        <taxon>Eurotiales</taxon>
        <taxon>Aspergillaceae</taxon>
        <taxon>Aspergillus</taxon>
        <taxon>Aspergillus subgen. Nidulantes</taxon>
    </lineage>
</organism>
<dbReference type="EMBL" id="JBFXLU010000202">
    <property type="protein sequence ID" value="KAL2835513.1"/>
    <property type="molecule type" value="Genomic_DNA"/>
</dbReference>
<gene>
    <name evidence="2" type="ORF">BJY01DRAFT_76263</name>
</gene>
<keyword evidence="1" id="KW-1133">Transmembrane helix</keyword>
<comment type="caution">
    <text evidence="2">The sequence shown here is derived from an EMBL/GenBank/DDBJ whole genome shotgun (WGS) entry which is preliminary data.</text>
</comment>